<evidence type="ECO:0000256" key="3">
    <source>
        <dbReference type="ARBA" id="ARBA00023134"/>
    </source>
</evidence>
<comment type="similarity">
    <text evidence="1">Belongs to the TRAFAC class TrmE-Era-EngA-EngB-Septin-like GTPase superfamily. AIG1/Toc34/Toc159-like paraseptin GTPase family. IAN subfamily.</text>
</comment>
<dbReference type="Proteomes" id="UP001591681">
    <property type="component" value="Unassembled WGS sequence"/>
</dbReference>
<dbReference type="FunFam" id="3.40.50.300:FF:001809">
    <property type="entry name" value="Si:ch1073-365p7.2"/>
    <property type="match status" value="5"/>
</dbReference>
<gene>
    <name evidence="7" type="ORF">ACEWY4_006091</name>
</gene>
<sequence length="1686" mass="190108">MCSVSLCPPGPHCFLLVIALDKPFIEGFQQAVRQHLELLGESVWCHTMVLFTCGDCLGDTTIEEHIESEGEALQWILERCEDRYHVLNNTERNNGTQVSDLLEKIEEMVEKSSQIKGEYYEMEQERFSEVLQSWKAAEERANKRMIEVQKQRATLRSLMYAQSSVTETSIVLLGAKLVGKSSAGNTILGREVFDAAGGTALCAKTQGTVADRQVTVVDTPGWWTNTTLDETPGLTKREIEFSVCLCPPGPLAFLLILNLHQPFKEAYQSAVCQHVELLGENAWSHTIVVFTYGECLGDAPIELHIENEGEALQWLVEKCGNRYHVLNNISKEDVTQVSELLEKIDEMVVGNRGCLYEMDRGRLQEIERRRTEQEKKANERMKKVQKQRQMLRSQMGEESHLSHLRIVLLGAKFAGKSSSGNIILGQEDFEAEGGTTLCAEAQGIVGERQVTVVDTPGWLTNVPLEDCPTLIRREIVFSVSLCPPGPHVFLLVVKMTDPFSNAESKAILQHFDLLSKNVWAHTLVLFTCEDSLGDATIEQHIECEGENLVSLVERCGNRYHVLNIMDTDDISQVSELLEKVEEMVMEHGGCHYEMDRERLHKITERRRADEERAEERKLKMQKQREALRSQMDDSSQQSELRIVLLGYKGFGKSSSANTILGREQFDIAEKTAQCVKGQGIIAGRQVTVVDTPGWLHEDPLHRTPRRTKREIVSSVSHCLPGPHAFLVVLRVAVPVSDADRASIQQHLEHVGESVWNHTIVLFTYGDCLGDATIEQYIECEEGSLQWLVDKCGNRYHVLNNDDPDDDSQVAELLERIDEMVAANGGLHYEIDTERLLEAEEMKNEEEENVEDRQMKVYKEKSTLKYVMGEIHKLPELSIILLGSRGAGKSLAVDTILGQRESDAVVATSMGVRTQALVAGRLVTVVDTPGWLADDAEDTPELTKREIVHSVLLCPPGPSCFLLAIDIGTFTEERRRAIQQHLELLGETVWRHTMVLFTYGDWLGDMTIEQHTESEGEALQWVIEQCGNRYHVLNNNDRSNDTQVTELLEKIEEMVARNRGRHYEMDRGLVEELEEGKREQQRRVNERVRKVQTQRETLRSLMEKPHKMSHLRIVVLGYKGSGITSSANTILGREGFDTVRRTSLCMKRLGAAAGRQVTVVDTPGWRIQHVLKETPELTKTEVAFSVTLCSPGTHAVLLVLRLDRAFREEHRKSFEEHVELLGKGVWSHTLVLFTCADRVGNPTVEQFIESEGEALQWVIEQCGNRYHVLNNNDRNDDTQVTELLEKIEEMVVGNNGLHYDMDRGRQHEIENKRRQQEEKAHEIMMKSQAERHMLTSQMGKPPQLSALRVVLLGCRSSGKSFAGNAILGRREYGTMRSAAQRVRGHRDLAGRQVTVVRSPGWGVEDGPDRPAEQTRRATLLHVLQCSPGPHALLLPVRVDMAFTDAHWRAVQKHLEPLGESEWRHTLVLFIRGECLGDAHIEQYIGAEGEALQGLVETCRNRYHVLRTDSFQDDSQVTELLGKIEGMVAENSECCFDTEQNVAVKFPEWRDLVGQGARVTEKGELERVKKQMEMEMAKSLDTPPLMGKEDRSISSDSSGRGTLESWSGSSARRSLKATQRSLGIGSLRSSDSRSVGQFTGSELGSRKDILEELSLQTEEEEDCEAECEKGQIERKGKQTSLESSDVLK</sequence>
<keyword evidence="3" id="KW-0342">GTP-binding</keyword>
<evidence type="ECO:0000313" key="7">
    <source>
        <dbReference type="EMBL" id="KAL2096884.1"/>
    </source>
</evidence>
<dbReference type="EMBL" id="JBHFQA010000006">
    <property type="protein sequence ID" value="KAL2096884.1"/>
    <property type="molecule type" value="Genomic_DNA"/>
</dbReference>
<feature type="domain" description="AIG1-type G" evidence="6">
    <location>
        <begin position="165"/>
        <end position="365"/>
    </location>
</feature>
<reference evidence="7 8" key="1">
    <citation type="submission" date="2024-09" db="EMBL/GenBank/DDBJ databases">
        <title>A chromosome-level genome assembly of Gray's grenadier anchovy, Coilia grayii.</title>
        <authorList>
            <person name="Fu Z."/>
        </authorList>
    </citation>
    <scope>NUCLEOTIDE SEQUENCE [LARGE SCALE GENOMIC DNA]</scope>
    <source>
        <strain evidence="7">G4</strain>
        <tissue evidence="7">Muscle</tissue>
    </source>
</reference>
<evidence type="ECO:0000313" key="8">
    <source>
        <dbReference type="Proteomes" id="UP001591681"/>
    </source>
</evidence>
<feature type="compositionally biased region" description="Basic and acidic residues" evidence="5">
    <location>
        <begin position="1664"/>
        <end position="1674"/>
    </location>
</feature>
<dbReference type="InterPro" id="IPR045058">
    <property type="entry name" value="GIMA/IAN/Toc"/>
</dbReference>
<evidence type="ECO:0000256" key="1">
    <source>
        <dbReference type="ARBA" id="ARBA00008535"/>
    </source>
</evidence>
<keyword evidence="8" id="KW-1185">Reference proteome</keyword>
<dbReference type="InterPro" id="IPR027417">
    <property type="entry name" value="P-loop_NTPase"/>
</dbReference>
<feature type="domain" description="AIG1-type G" evidence="6">
    <location>
        <begin position="1107"/>
        <end position="1307"/>
    </location>
</feature>
<dbReference type="PANTHER" id="PTHR10903">
    <property type="entry name" value="GTPASE, IMAP FAMILY MEMBER-RELATED"/>
    <property type="match status" value="1"/>
</dbReference>
<evidence type="ECO:0000256" key="2">
    <source>
        <dbReference type="ARBA" id="ARBA00022741"/>
    </source>
</evidence>
<keyword evidence="4" id="KW-0175">Coiled coil</keyword>
<protein>
    <recommendedName>
        <fullName evidence="6">AIG1-type G domain-containing protein</fullName>
    </recommendedName>
</protein>
<dbReference type="GO" id="GO:0005525">
    <property type="term" value="F:GTP binding"/>
    <property type="evidence" value="ECO:0007669"/>
    <property type="project" value="UniProtKB-KW"/>
</dbReference>
<organism evidence="7 8">
    <name type="scientific">Coilia grayii</name>
    <name type="common">Gray's grenadier anchovy</name>
    <dbReference type="NCBI Taxonomy" id="363190"/>
    <lineage>
        <taxon>Eukaryota</taxon>
        <taxon>Metazoa</taxon>
        <taxon>Chordata</taxon>
        <taxon>Craniata</taxon>
        <taxon>Vertebrata</taxon>
        <taxon>Euteleostomi</taxon>
        <taxon>Actinopterygii</taxon>
        <taxon>Neopterygii</taxon>
        <taxon>Teleostei</taxon>
        <taxon>Clupei</taxon>
        <taxon>Clupeiformes</taxon>
        <taxon>Clupeoidei</taxon>
        <taxon>Engraulidae</taxon>
        <taxon>Coilinae</taxon>
        <taxon>Coilia</taxon>
    </lineage>
</organism>
<name>A0ABD1KCG1_9TELE</name>
<dbReference type="Gene3D" id="3.40.50.300">
    <property type="entry name" value="P-loop containing nucleotide triphosphate hydrolases"/>
    <property type="match status" value="7"/>
</dbReference>
<feature type="coiled-coil region" evidence="4">
    <location>
        <begin position="605"/>
        <end position="637"/>
    </location>
</feature>
<keyword evidence="2" id="KW-0547">Nucleotide-binding</keyword>
<feature type="domain" description="AIG1-type G" evidence="6">
    <location>
        <begin position="401"/>
        <end position="601"/>
    </location>
</feature>
<proteinExistence type="inferred from homology"/>
<feature type="coiled-coil region" evidence="4">
    <location>
        <begin position="356"/>
        <end position="394"/>
    </location>
</feature>
<feature type="region of interest" description="Disordered" evidence="5">
    <location>
        <begin position="1575"/>
        <end position="1686"/>
    </location>
</feature>
<feature type="domain" description="AIG1-type G" evidence="6">
    <location>
        <begin position="637"/>
        <end position="837"/>
    </location>
</feature>
<dbReference type="PROSITE" id="PS51720">
    <property type="entry name" value="G_AIG1"/>
    <property type="match status" value="6"/>
</dbReference>
<feature type="compositionally biased region" description="Polar residues" evidence="5">
    <location>
        <begin position="1676"/>
        <end position="1686"/>
    </location>
</feature>
<comment type="caution">
    <text evidence="7">The sequence shown here is derived from an EMBL/GenBank/DDBJ whole genome shotgun (WGS) entry which is preliminary data.</text>
</comment>
<feature type="domain" description="AIG1-type G" evidence="6">
    <location>
        <begin position="1343"/>
        <end position="1543"/>
    </location>
</feature>
<dbReference type="PANTHER" id="PTHR10903:SF107">
    <property type="entry name" value="GTPASE IMAP FAMILY MEMBER 4-LIKE-RELATED"/>
    <property type="match status" value="1"/>
</dbReference>
<evidence type="ECO:0000256" key="5">
    <source>
        <dbReference type="SAM" id="MobiDB-lite"/>
    </source>
</evidence>
<feature type="compositionally biased region" description="Polar residues" evidence="5">
    <location>
        <begin position="1602"/>
        <end position="1640"/>
    </location>
</feature>
<dbReference type="SUPFAM" id="SSF52540">
    <property type="entry name" value="P-loop containing nucleoside triphosphate hydrolases"/>
    <property type="match status" value="6"/>
</dbReference>
<dbReference type="Pfam" id="PF04548">
    <property type="entry name" value="AIG1"/>
    <property type="match status" value="7"/>
</dbReference>
<evidence type="ECO:0000259" key="6">
    <source>
        <dbReference type="PROSITE" id="PS51720"/>
    </source>
</evidence>
<accession>A0ABD1KCG1</accession>
<feature type="domain" description="AIG1-type G" evidence="6">
    <location>
        <begin position="873"/>
        <end position="1071"/>
    </location>
</feature>
<feature type="coiled-coil region" evidence="4">
    <location>
        <begin position="828"/>
        <end position="855"/>
    </location>
</feature>
<evidence type="ECO:0000256" key="4">
    <source>
        <dbReference type="SAM" id="Coils"/>
    </source>
</evidence>
<dbReference type="InterPro" id="IPR006703">
    <property type="entry name" value="G_AIG1"/>
</dbReference>